<organism evidence="6 7">
    <name type="scientific">Candidatus Yanofskybacteria bacterium RIFCSPHIGHO2_01_FULL_39_8b</name>
    <dbReference type="NCBI Taxonomy" id="1802659"/>
    <lineage>
        <taxon>Bacteria</taxon>
        <taxon>Candidatus Yanofskyibacteriota</taxon>
    </lineage>
</organism>
<dbReference type="EMBL" id="MGIZ01000007">
    <property type="protein sequence ID" value="OGM99897.1"/>
    <property type="molecule type" value="Genomic_DNA"/>
</dbReference>
<accession>A0A1F8EGX7</accession>
<dbReference type="NCBIfam" id="TIGR00219">
    <property type="entry name" value="mreC"/>
    <property type="match status" value="1"/>
</dbReference>
<dbReference type="GO" id="GO:0008360">
    <property type="term" value="P:regulation of cell shape"/>
    <property type="evidence" value="ECO:0007669"/>
    <property type="project" value="UniProtKB-KW"/>
</dbReference>
<evidence type="ECO:0000259" key="5">
    <source>
        <dbReference type="Pfam" id="PF04085"/>
    </source>
</evidence>
<evidence type="ECO:0000256" key="1">
    <source>
        <dbReference type="ARBA" id="ARBA00009369"/>
    </source>
</evidence>
<comment type="caution">
    <text evidence="6">The sequence shown here is derived from an EMBL/GenBank/DDBJ whole genome shotgun (WGS) entry which is preliminary data.</text>
</comment>
<dbReference type="InterPro" id="IPR055342">
    <property type="entry name" value="MreC_beta-barrel_core"/>
</dbReference>
<evidence type="ECO:0000256" key="4">
    <source>
        <dbReference type="ARBA" id="ARBA00032089"/>
    </source>
</evidence>
<dbReference type="AlphaFoldDB" id="A0A1F8EGX7"/>
<dbReference type="PANTHER" id="PTHR34138">
    <property type="entry name" value="CELL SHAPE-DETERMINING PROTEIN MREC"/>
    <property type="match status" value="1"/>
</dbReference>
<dbReference type="InterPro" id="IPR007221">
    <property type="entry name" value="MreC"/>
</dbReference>
<dbReference type="InterPro" id="IPR042175">
    <property type="entry name" value="Cell/Rod_MreC_2"/>
</dbReference>
<reference evidence="6 7" key="1">
    <citation type="journal article" date="2016" name="Nat. Commun.">
        <title>Thousands of microbial genomes shed light on interconnected biogeochemical processes in an aquifer system.</title>
        <authorList>
            <person name="Anantharaman K."/>
            <person name="Brown C.T."/>
            <person name="Hug L.A."/>
            <person name="Sharon I."/>
            <person name="Castelle C.J."/>
            <person name="Probst A.J."/>
            <person name="Thomas B.C."/>
            <person name="Singh A."/>
            <person name="Wilkins M.J."/>
            <person name="Karaoz U."/>
            <person name="Brodie E.L."/>
            <person name="Williams K.H."/>
            <person name="Hubbard S.S."/>
            <person name="Banfield J.F."/>
        </authorList>
    </citation>
    <scope>NUCLEOTIDE SEQUENCE [LARGE SCALE GENOMIC DNA]</scope>
</reference>
<dbReference type="PIRSF" id="PIRSF038471">
    <property type="entry name" value="MreC"/>
    <property type="match status" value="1"/>
</dbReference>
<evidence type="ECO:0000313" key="6">
    <source>
        <dbReference type="EMBL" id="OGM99897.1"/>
    </source>
</evidence>
<evidence type="ECO:0000256" key="3">
    <source>
        <dbReference type="ARBA" id="ARBA00022960"/>
    </source>
</evidence>
<dbReference type="InterPro" id="IPR042177">
    <property type="entry name" value="Cell/Rod_1"/>
</dbReference>
<dbReference type="GO" id="GO:0005886">
    <property type="term" value="C:plasma membrane"/>
    <property type="evidence" value="ECO:0007669"/>
    <property type="project" value="TreeGrafter"/>
</dbReference>
<protein>
    <recommendedName>
        <fullName evidence="2">Cell shape-determining protein MreC</fullName>
    </recommendedName>
    <alternativeName>
        <fullName evidence="4">Cell shape protein MreC</fullName>
    </alternativeName>
</protein>
<dbReference type="Proteomes" id="UP000177594">
    <property type="component" value="Unassembled WGS sequence"/>
</dbReference>
<comment type="similarity">
    <text evidence="1">Belongs to the MreC family.</text>
</comment>
<dbReference type="Pfam" id="PF04085">
    <property type="entry name" value="MreC"/>
    <property type="match status" value="1"/>
</dbReference>
<dbReference type="Gene3D" id="2.40.10.340">
    <property type="entry name" value="Rod shape-determining protein MreC, domain 1"/>
    <property type="match status" value="1"/>
</dbReference>
<feature type="domain" description="Rod shape-determining protein MreC beta-barrel core" evidence="5">
    <location>
        <begin position="116"/>
        <end position="257"/>
    </location>
</feature>
<evidence type="ECO:0000256" key="2">
    <source>
        <dbReference type="ARBA" id="ARBA00013855"/>
    </source>
</evidence>
<sequence length="258" mass="28630">MKTLRIILIILAIGLLGFFLVYAQTAVNGAVFFIQEIRSHTYSRLSFVGLFVSKIKNQKTLIEENIRLEAENYSLLSHLARESDVEDQNNFLRQALNLSNSTGLEFLEAGVFNSQFNPEGYHFLINKGSRYGINNNDVVITSSGILLGVVEETFENYSKISLIMNPDFKTTIRVLSKDIMGIAMGAIDGSLDLDFISQNDEIMEGDIIVTSGIDILPSGLIIGKVTQVSSSGGDLFKKIKVEPFLKNINLSRVLVLKK</sequence>
<evidence type="ECO:0000313" key="7">
    <source>
        <dbReference type="Proteomes" id="UP000177594"/>
    </source>
</evidence>
<keyword evidence="3" id="KW-0133">Cell shape</keyword>
<name>A0A1F8EGX7_9BACT</name>
<dbReference type="Gene3D" id="2.40.10.350">
    <property type="entry name" value="Rod shape-determining protein MreC, domain 2"/>
    <property type="match status" value="1"/>
</dbReference>
<gene>
    <name evidence="6" type="ORF">A2817_01540</name>
</gene>
<dbReference type="PANTHER" id="PTHR34138:SF1">
    <property type="entry name" value="CELL SHAPE-DETERMINING PROTEIN MREC"/>
    <property type="match status" value="1"/>
</dbReference>
<proteinExistence type="inferred from homology"/>